<name>A0A8S4H800_PLAVI</name>
<comment type="caution">
    <text evidence="4">The sequence shown here is derived from an EMBL/GenBank/DDBJ whole genome shotgun (WGS) entry which is preliminary data.</text>
</comment>
<feature type="region of interest" description="Disordered" evidence="3">
    <location>
        <begin position="1"/>
        <end position="102"/>
    </location>
</feature>
<feature type="region of interest" description="Disordered" evidence="3">
    <location>
        <begin position="2320"/>
        <end position="2340"/>
    </location>
</feature>
<evidence type="ECO:0000256" key="1">
    <source>
        <dbReference type="PROSITE-ProRule" id="PRU00087"/>
    </source>
</evidence>
<feature type="compositionally biased region" description="Basic and acidic residues" evidence="3">
    <location>
        <begin position="127"/>
        <end position="179"/>
    </location>
</feature>
<accession>A0A8S4H800</accession>
<sequence>MEAVGKRNAKMEEVTEREDNSDKIKKKKKKKKKKVKICEAITCKRSQGGGDTAQGKAAEKSAAKSARRNEAKTVGTAAEKRPKVRHAGLGESKERRAKGVKVKEVKVKEVKVKEVKVKEVKVKHVNVKEVNAKEANAKEANAKETNTKETNTKETQLKRVHTKGDRPESDPPEGDRPGGEDPQNAQQKRTGGGSTLKKVAEQSDSALGEEPLGGGPGAIPSVKRKGGSSRGDASKRGSSGGDASKRGSSQGDASKRGSSGGDASKRGSSQGDASKRGSSGGNTSKRGGSRGNASKRDAKTEAHKNERCEGTPRRSHKRERNPPVRGMIDGPRNPPALSCSESSTLSLASGASENSSLYWEDIPYGGGDSLIEVFIGEAKLDSHQTKCSHYEQAFCVSYFVYEDPLEIFSLFQGVSWLPELRNRCTSLNRIEFKPKRNIKRSCSSAYLNFQQSVHLRRRHNEVLNIVDDGIAYVFISIVGVNLKEYEQFYEGKYGTMKGGTAYAGTPHISSAAVKPLIRPAPHWGVPPNMGEEYQRGAEDVPFGKNLVESFKKEVELEMDLMGEKKIITERDHQKFLHILGSSIVPIKVCNGEAKGVHTLCTRDSYHVYPHEVIRAVLYNYLDLFRKNKKANLFHLISKHEQELSPVGRLNLQSREVKREVPPHKEIPYEEDLLHNLSSGKSDAYNIAKEIFKYITISRTGSRRQEKDSFVKKIKNLCSYLDVELNKRDSKLMNRSFSFFEKCLHKMDEIKGQEKFMKKIRKNFFKMLGLSKRRFPNGFSPSRWGTPEVPCSHLIVYVHCVANITLKWSSLKRFIDGDLFQGVIFWEEEGDSLHNLQNVKDRKRRTIKLASHNGIQADYYFATECGGREKQDVVCLKLNFNSPVILPYNYNAPSCRLSFVLLHDGAPLLRLGGSDGSGVSGGSDGGEDNRHHNCYAINDNVPFNEGDKVKRSLQTHAQYLKEKGLDPFTEKSRPFVELSFYTHPKNGTFFSAPKYRLLYKNQMKSNLGENTTLSSYAAPNFGRDQLVFHFFDDFADDLRVGRANRRSPFKSHFFVPIVGGEVRGGSPEGRRADAPLSGAQLRGVQLSGIQLRDAPPRDFQSRDTPNQVVHFAVAEGAGLRGGEINTWHSFHVHTKNCRNRKVYGGRHVQIRIQIEPLGYPQLEYAADLCRNAEVSKSTLSGSSPEKGLMGPGQSGHSGHSGPSGHSGHSGQYGPSGQFCFNSFSGIHELVDYSVEDLKNGSYQVTYQVHQVGRKLLYIFCDGIDVVGSPYEIKATPSGADPKLCKILGKGATQCLATPVLDLRSGPWGGKRQRGGGNLVVNQGHNEGHNQSVKEGLAPSGGNLDGAAPAAHPGGNPVEDGPSEARPGETPPICTASATASATAPTSTPHGEHELHIITVTKREEGQTEGVSTECAREEALGSSSAPERTPYRSDEAEKPFPQPKYYDEIKGENITQMDEANKQRFAQLLEESQIVNTFTVIIFDKNGVKLHIGNDSVKVVGKRGAQIKRVVDNGDGSYTVEYVAHFKREEKTKKMFDEEVIKEVQNFYDELLIQCSRKYKDNHLIEIFKKKFHRDIPICCQIHVYINEVEMFGSPLKPIIMNIPQILHFFNLYFQFTYSGMLLKSFENLLSCNDYQGCVSTLSSFCSSFFGGGVDNEEGHSKLGLPRFAELVSSKGIDEKVKPEKLFFHIPLNIRDLRKEALAGSASPVGGFPYGQTKWGEQQKGAKEEKCAEGSPLLGGTSPQTNESSFMNEWLHMHMLKSKLAEKEQTYDLGMNLAYSLSNIILHHLVYLKEYKFFINAKQYENGLLQNNILTQFRKLLEEEYKKMFAYQTNNIIGYCQKIGNVKFSSLEELLKVYKGIAFELRKLKKNHLADEFDKCCEHMCQELYLHNIESNLLRKEAMLDKYEQVIDQKMEKVSQMKEGLKKYQQKEVDLDRISKLCSVKRDRAIQTNDYLSYKNSFLSALIESRREDPSVGEAPVKSAEANPPQMEEPNEPLMDEPNEPLLEESHIRRMVRRHWRNASTYDIFLSVKNTMKNCPRLKTSLDETFNYYSCSVKRDNKMKDFQLKKMQEIKMVENLDNLKGVDLSEDHNNLLPQNEMSSFHLTYNAYVALLIDLRCNKFFVNDLENVLWLFEKFSIQHHSFRKLYNPYGFLRVIPKYLFIAFVRELAYLNMLYVICECAVTNKEDEQILLNTNHPSRLSSFHHFVKYHFVPFYEELSLEPNFQNFKQNLIEHNEEELHPDSTRDDTCDDTCASGGGRGGITTTSPTHVHINLLDLETYFNNELPLLVRHRNFEKTFPLLFDHYAGLSPPQRACDGAAARGGLQGGDSAANRDNRDNAANPANLAYQVPDGVSTTGPEKHISVAIFIRFLREFGLIPHFFSNQMAIRTLQSFMQKKGKKKLNYEDFSHAIILSLCECVKKNIFTQYNLLKGNNQLNSKIQTEKILNPSYIQYEAKELIYLFGFADLQLVRSKLAG</sequence>
<feature type="compositionally biased region" description="Basic and acidic residues" evidence="3">
    <location>
        <begin position="294"/>
        <end position="312"/>
    </location>
</feature>
<protein>
    <submittedName>
        <fullName evidence="4">(malaria parasite P. vivax) hypothetical protein</fullName>
    </submittedName>
</protein>
<dbReference type="Pfam" id="PF00630">
    <property type="entry name" value="Filamin"/>
    <property type="match status" value="1"/>
</dbReference>
<evidence type="ECO:0000313" key="4">
    <source>
        <dbReference type="EMBL" id="CAG9476712.1"/>
    </source>
</evidence>
<dbReference type="PROSITE" id="PS50194">
    <property type="entry name" value="FILAMIN_REPEAT"/>
    <property type="match status" value="1"/>
</dbReference>
<dbReference type="InterPro" id="IPR013783">
    <property type="entry name" value="Ig-like_fold"/>
</dbReference>
<evidence type="ECO:0000256" key="3">
    <source>
        <dbReference type="SAM" id="MobiDB-lite"/>
    </source>
</evidence>
<dbReference type="Gene3D" id="2.60.40.10">
    <property type="entry name" value="Immunoglobulins"/>
    <property type="match status" value="1"/>
</dbReference>
<feature type="region of interest" description="Disordered" evidence="3">
    <location>
        <begin position="1972"/>
        <end position="2001"/>
    </location>
</feature>
<feature type="region of interest" description="Disordered" evidence="3">
    <location>
        <begin position="1722"/>
        <end position="1743"/>
    </location>
</feature>
<feature type="compositionally biased region" description="Low complexity" evidence="3">
    <location>
        <begin position="1373"/>
        <end position="1387"/>
    </location>
</feature>
<proteinExistence type="predicted"/>
<feature type="compositionally biased region" description="Basic and acidic residues" evidence="3">
    <location>
        <begin position="57"/>
        <end position="71"/>
    </location>
</feature>
<gene>
    <name evidence="4" type="ORF">PVW1_090020100</name>
</gene>
<evidence type="ECO:0000313" key="5">
    <source>
        <dbReference type="Proteomes" id="UP000779233"/>
    </source>
</evidence>
<feature type="compositionally biased region" description="Low complexity" evidence="3">
    <location>
        <begin position="1344"/>
        <end position="1355"/>
    </location>
</feature>
<feature type="coiled-coil region" evidence="2">
    <location>
        <begin position="1889"/>
        <end position="1930"/>
    </location>
</feature>
<feature type="compositionally biased region" description="Basic and acidic residues" evidence="3">
    <location>
        <begin position="1388"/>
        <end position="1404"/>
    </location>
</feature>
<feature type="compositionally biased region" description="Low complexity" evidence="3">
    <location>
        <begin position="1195"/>
        <end position="1208"/>
    </location>
</feature>
<feature type="compositionally biased region" description="Polar residues" evidence="3">
    <location>
        <begin position="1320"/>
        <end position="1331"/>
    </location>
</feature>
<feature type="compositionally biased region" description="Basic residues" evidence="3">
    <location>
        <begin position="24"/>
        <end position="35"/>
    </location>
</feature>
<feature type="compositionally biased region" description="Basic and acidic residues" evidence="3">
    <location>
        <begin position="9"/>
        <end position="23"/>
    </location>
</feature>
<dbReference type="InterPro" id="IPR017868">
    <property type="entry name" value="Filamin/ABP280_repeat-like"/>
</dbReference>
<feature type="region of interest" description="Disordered" evidence="3">
    <location>
        <begin position="1175"/>
        <end position="1208"/>
    </location>
</feature>
<dbReference type="Proteomes" id="UP000779233">
    <property type="component" value="Unassembled WGS sequence"/>
</dbReference>
<reference evidence="4" key="1">
    <citation type="submission" date="2021-09" db="EMBL/GenBank/DDBJ databases">
        <authorList>
            <consortium name="Pathogen Informatics"/>
        </authorList>
    </citation>
    <scope>NUCLEOTIDE SEQUENCE</scope>
    <source>
        <strain evidence="4">PvW1</strain>
    </source>
</reference>
<dbReference type="SUPFAM" id="SSF81296">
    <property type="entry name" value="E set domains"/>
    <property type="match status" value="2"/>
</dbReference>
<feature type="compositionally biased region" description="Acidic residues" evidence="3">
    <location>
        <begin position="1992"/>
        <end position="2001"/>
    </location>
</feature>
<keyword evidence="2" id="KW-0175">Coiled coil</keyword>
<feature type="compositionally biased region" description="Basic and acidic residues" evidence="3">
    <location>
        <begin position="1428"/>
        <end position="1437"/>
    </location>
</feature>
<dbReference type="VEuPathDB" id="PlasmoDB:PVPAM_090019700"/>
<dbReference type="EMBL" id="CAJZCX010000007">
    <property type="protein sequence ID" value="CAG9476712.1"/>
    <property type="molecule type" value="Genomic_DNA"/>
</dbReference>
<organism evidence="4 5">
    <name type="scientific">Plasmodium vivax</name>
    <name type="common">malaria parasite P. vivax</name>
    <dbReference type="NCBI Taxonomy" id="5855"/>
    <lineage>
        <taxon>Eukaryota</taxon>
        <taxon>Sar</taxon>
        <taxon>Alveolata</taxon>
        <taxon>Apicomplexa</taxon>
        <taxon>Aconoidasida</taxon>
        <taxon>Haemosporida</taxon>
        <taxon>Plasmodiidae</taxon>
        <taxon>Plasmodium</taxon>
        <taxon>Plasmodium (Plasmodium)</taxon>
    </lineage>
</organism>
<feature type="region of interest" description="Disordered" evidence="3">
    <location>
        <begin position="127"/>
        <end position="344"/>
    </location>
</feature>
<feature type="repeat" description="Filamin" evidence="1">
    <location>
        <begin position="1212"/>
        <end position="1273"/>
    </location>
</feature>
<evidence type="ECO:0000256" key="2">
    <source>
        <dbReference type="SAM" id="Coils"/>
    </source>
</evidence>
<feature type="region of interest" description="Disordered" evidence="3">
    <location>
        <begin position="1320"/>
        <end position="1442"/>
    </location>
</feature>
<dbReference type="InterPro" id="IPR014756">
    <property type="entry name" value="Ig_E-set"/>
</dbReference>